<dbReference type="Proteomes" id="UP001596044">
    <property type="component" value="Unassembled WGS sequence"/>
</dbReference>
<keyword evidence="3" id="KW-1185">Reference proteome</keyword>
<feature type="domain" description="EfeO-type cupredoxin-like" evidence="1">
    <location>
        <begin position="66"/>
        <end position="137"/>
    </location>
</feature>
<protein>
    <submittedName>
        <fullName evidence="2">Cupredoxin domain-containing protein</fullName>
    </submittedName>
</protein>
<organism evidence="2 3">
    <name type="scientific">Paenibacillus aestuarii</name>
    <dbReference type="NCBI Taxonomy" id="516965"/>
    <lineage>
        <taxon>Bacteria</taxon>
        <taxon>Bacillati</taxon>
        <taxon>Bacillota</taxon>
        <taxon>Bacilli</taxon>
        <taxon>Bacillales</taxon>
        <taxon>Paenibacillaceae</taxon>
        <taxon>Paenibacillus</taxon>
    </lineage>
</organism>
<accession>A0ABW0K127</accession>
<dbReference type="RefSeq" id="WP_270880559.1">
    <property type="nucleotide sequence ID" value="NZ_JAQFVF010000033.1"/>
</dbReference>
<evidence type="ECO:0000313" key="2">
    <source>
        <dbReference type="EMBL" id="MFC5446742.1"/>
    </source>
</evidence>
<dbReference type="Pfam" id="PF13473">
    <property type="entry name" value="Cupredoxin_1"/>
    <property type="match status" value="1"/>
</dbReference>
<evidence type="ECO:0000259" key="1">
    <source>
        <dbReference type="Pfam" id="PF13473"/>
    </source>
</evidence>
<dbReference type="InterPro" id="IPR028096">
    <property type="entry name" value="EfeO_Cupredoxin"/>
</dbReference>
<dbReference type="SUPFAM" id="SSF49503">
    <property type="entry name" value="Cupredoxins"/>
    <property type="match status" value="1"/>
</dbReference>
<name>A0ABW0K127_9BACL</name>
<dbReference type="EMBL" id="JBHSMJ010000004">
    <property type="protein sequence ID" value="MFC5446742.1"/>
    <property type="molecule type" value="Genomic_DNA"/>
</dbReference>
<comment type="caution">
    <text evidence="2">The sequence shown here is derived from an EMBL/GenBank/DDBJ whole genome shotgun (WGS) entry which is preliminary data.</text>
</comment>
<sequence length="149" mass="16257">MSKIIVITRTHLVLAALALLLVLTSLLYMNRASLVPALAEPAATERSIHMVTGEFKSTTSDGKTIEAYRWDPGTIVVHKGEKVKLSIYGVNGESHPFFIEGMGISGEVKKGKETVITFTPKEEGTYRLICMTHADIAHNGPMIGYIVVD</sequence>
<dbReference type="InterPro" id="IPR008972">
    <property type="entry name" value="Cupredoxin"/>
</dbReference>
<reference evidence="3" key="1">
    <citation type="journal article" date="2019" name="Int. J. Syst. Evol. Microbiol.">
        <title>The Global Catalogue of Microorganisms (GCM) 10K type strain sequencing project: providing services to taxonomists for standard genome sequencing and annotation.</title>
        <authorList>
            <consortium name="The Broad Institute Genomics Platform"/>
            <consortium name="The Broad Institute Genome Sequencing Center for Infectious Disease"/>
            <person name="Wu L."/>
            <person name="Ma J."/>
        </authorList>
    </citation>
    <scope>NUCLEOTIDE SEQUENCE [LARGE SCALE GENOMIC DNA]</scope>
    <source>
        <strain evidence="3">KACC 11904</strain>
    </source>
</reference>
<gene>
    <name evidence="2" type="ORF">ACFPOG_00555</name>
</gene>
<evidence type="ECO:0000313" key="3">
    <source>
        <dbReference type="Proteomes" id="UP001596044"/>
    </source>
</evidence>
<dbReference type="Gene3D" id="2.60.40.420">
    <property type="entry name" value="Cupredoxins - blue copper proteins"/>
    <property type="match status" value="1"/>
</dbReference>
<proteinExistence type="predicted"/>